<keyword evidence="7" id="KW-0007">Acetylation</keyword>
<keyword evidence="3" id="KW-0158">Chromosome</keyword>
<sequence>KSGPSSRAHFPPRWSLHSTTMSDVKVGPFVPSNAPPAEANTGHVNTQLQYLEDVVMKALWRHPHSWPFHQPVDAKALCIPDYYTIIKNPMDLGTIRKRLQSRYYCQTLDCLKDFNTMFNNCYVYNRPGDDIVVMAQTLEKLFLQKLSHMPKEDVATELTKGEPVKKKKKKTHSSSSQRSLVSEVVVEQRVTVTPPDIPQIQYIILTSQIGLQNNINKNLKRKRDDSGVTSRKTSPVEDCFTESGRPIKRPSKELPFTGTKRARTPESLRCCSNILKELFSKRHCQYAWPFYTPVDAVALGLPDYHHIIKKPMDLGTIKEKMDQQEYANAKDFSADVRLMFSNCYKYNPPSHMVVYMARKLQEVFEARFSKVPRDPESRSISQLSISKRAGTGVGSLSTLSCDINTTSEEKGSSDKFSTQLAELEEQVGNKHLILDNSIKTFLSLQLKAVSYELKKLSKEPPPKPKKEKMKKAKRRKDSQLKLKPSKSKPLPEKLDTTTSTKCNEPSPSSPMTNHEKKQLKLDIDKMPGDKLEKLVNIIYSRELSLHDSSLEEFEVDLETLHNSTLRALQGFVAATLKKCYKKANSKCLGIRIDLTEQTGKVQYWLPHLSDSSTLSPSSSSSSSCDSNINSSNCSSSEPGQQLCSSLSSPSSFTVPSSLHTGPNVPILLH</sequence>
<keyword evidence="8" id="KW-0805">Transcription regulation</keyword>
<dbReference type="FunFam" id="1.20.920.10:FF:000003">
    <property type="entry name" value="Bromodomain-containing protein 2"/>
    <property type="match status" value="1"/>
</dbReference>
<dbReference type="GO" id="GO:0000785">
    <property type="term" value="C:chromatin"/>
    <property type="evidence" value="ECO:0007669"/>
    <property type="project" value="TreeGrafter"/>
</dbReference>
<dbReference type="InterPro" id="IPR043509">
    <property type="entry name" value="Bromo_Brdt_II"/>
</dbReference>
<dbReference type="Pfam" id="PF17035">
    <property type="entry name" value="BET"/>
    <property type="match status" value="1"/>
</dbReference>
<evidence type="ECO:0000259" key="17">
    <source>
        <dbReference type="PROSITE" id="PS50014"/>
    </source>
</evidence>
<evidence type="ECO:0000256" key="13">
    <source>
        <dbReference type="ARBA" id="ARBA00044509"/>
    </source>
</evidence>
<evidence type="ECO:0000256" key="14">
    <source>
        <dbReference type="ARBA" id="ARBA00046861"/>
    </source>
</evidence>
<dbReference type="CDD" id="cd05498">
    <property type="entry name" value="Bromo_Brdt_II_like"/>
    <property type="match status" value="1"/>
</dbReference>
<feature type="region of interest" description="Disordered" evidence="16">
    <location>
        <begin position="455"/>
        <end position="515"/>
    </location>
</feature>
<dbReference type="PROSITE" id="PS00633">
    <property type="entry name" value="BROMODOMAIN_1"/>
    <property type="match status" value="2"/>
</dbReference>
<feature type="region of interest" description="Disordered" evidence="16">
    <location>
        <begin position="154"/>
        <end position="178"/>
    </location>
</feature>
<dbReference type="GO" id="GO:0006355">
    <property type="term" value="P:regulation of DNA-templated transcription"/>
    <property type="evidence" value="ECO:0007669"/>
    <property type="project" value="TreeGrafter"/>
</dbReference>
<feature type="domain" description="Bromo" evidence="17">
    <location>
        <begin position="60"/>
        <end position="132"/>
    </location>
</feature>
<protein>
    <recommendedName>
        <fullName evidence="12">Bromodomain-containing protein 2</fullName>
    </recommendedName>
</protein>
<keyword evidence="20" id="KW-1185">Reference proteome</keyword>
<dbReference type="Ensembl" id="ENSGWIT00000044791.1">
    <property type="protein sequence ID" value="ENSGWIP00000041228.1"/>
    <property type="gene ID" value="ENSGWIG00000020794.1"/>
</dbReference>
<evidence type="ECO:0000256" key="12">
    <source>
        <dbReference type="ARBA" id="ARBA00040998"/>
    </source>
</evidence>
<evidence type="ECO:0000256" key="6">
    <source>
        <dbReference type="ARBA" id="ARBA00022853"/>
    </source>
</evidence>
<dbReference type="PROSITE" id="PS50014">
    <property type="entry name" value="BROMODOMAIN_2"/>
    <property type="match status" value="2"/>
</dbReference>
<evidence type="ECO:0000259" key="18">
    <source>
        <dbReference type="PROSITE" id="PS51525"/>
    </source>
</evidence>
<feature type="compositionally biased region" description="Basic and acidic residues" evidence="16">
    <location>
        <begin position="455"/>
        <end position="464"/>
    </location>
</feature>
<evidence type="ECO:0000256" key="16">
    <source>
        <dbReference type="SAM" id="MobiDB-lite"/>
    </source>
</evidence>
<keyword evidence="11" id="KW-0539">Nucleus</keyword>
<dbReference type="InterPro" id="IPR050935">
    <property type="entry name" value="Bromo_chromatin_reader"/>
</dbReference>
<feature type="region of interest" description="Disordered" evidence="16">
    <location>
        <begin position="222"/>
        <end position="244"/>
    </location>
</feature>
<dbReference type="InterPro" id="IPR027353">
    <property type="entry name" value="NET_dom"/>
</dbReference>
<dbReference type="InterPro" id="IPR018359">
    <property type="entry name" value="Bromodomain_CS"/>
</dbReference>
<dbReference type="InterPro" id="IPR043508">
    <property type="entry name" value="Bromo_Brdt_I"/>
</dbReference>
<evidence type="ECO:0000256" key="11">
    <source>
        <dbReference type="ARBA" id="ARBA00023242"/>
    </source>
</evidence>
<comment type="similarity">
    <text evidence="13">Belongs to the BET family.</text>
</comment>
<dbReference type="AlphaFoldDB" id="A0A8C5H9T1"/>
<dbReference type="PANTHER" id="PTHR22880">
    <property type="entry name" value="FALZ-RELATED BROMODOMAIN-CONTAINING PROTEINS"/>
    <property type="match status" value="1"/>
</dbReference>
<evidence type="ECO:0000256" key="15">
    <source>
        <dbReference type="PROSITE-ProRule" id="PRU00035"/>
    </source>
</evidence>
<dbReference type="Pfam" id="PF00439">
    <property type="entry name" value="Bromodomain"/>
    <property type="match status" value="2"/>
</dbReference>
<feature type="compositionally biased region" description="Basic and acidic residues" evidence="16">
    <location>
        <begin position="154"/>
        <end position="164"/>
    </location>
</feature>
<dbReference type="FunFam" id="1.20.920.10:FF:000002">
    <property type="entry name" value="Bromodomain-containing protein 4"/>
    <property type="match status" value="1"/>
</dbReference>
<comment type="subunit">
    <text evidence="14">Homodimer. Interacts with E2F1. Interacts with (acetylated) STAT3; promoting STAT3 recruitment to chromatin. Interacts with CTCF; promoting BRD2 recruitment to chromatin.</text>
</comment>
<keyword evidence="4" id="KW-0597">Phosphoprotein</keyword>
<proteinExistence type="inferred from homology"/>
<feature type="domain" description="Bromo" evidence="17">
    <location>
        <begin position="282"/>
        <end position="354"/>
    </location>
</feature>
<dbReference type="Gene3D" id="1.20.1270.220">
    <property type="match status" value="1"/>
</dbReference>
<keyword evidence="9 15" id="KW-0103">Bromodomain</keyword>
<reference evidence="19" key="1">
    <citation type="submission" date="2025-08" db="UniProtKB">
        <authorList>
            <consortium name="Ensembl"/>
        </authorList>
    </citation>
    <scope>IDENTIFICATION</scope>
</reference>
<dbReference type="InterPro" id="IPR001487">
    <property type="entry name" value="Bromodomain"/>
</dbReference>
<comment type="subcellular location">
    <subcellularLocation>
        <location evidence="2">Chromosome</location>
    </subcellularLocation>
    <subcellularLocation>
        <location evidence="1">Nucleus</location>
    </subcellularLocation>
</comment>
<dbReference type="SMART" id="SM00297">
    <property type="entry name" value="BROMO"/>
    <property type="match status" value="2"/>
</dbReference>
<evidence type="ECO:0000256" key="7">
    <source>
        <dbReference type="ARBA" id="ARBA00022990"/>
    </source>
</evidence>
<evidence type="ECO:0000256" key="1">
    <source>
        <dbReference type="ARBA" id="ARBA00004123"/>
    </source>
</evidence>
<evidence type="ECO:0000313" key="19">
    <source>
        <dbReference type="Ensembl" id="ENSGWIP00000041228.1"/>
    </source>
</evidence>
<feature type="compositionally biased region" description="Polar residues" evidence="16">
    <location>
        <begin position="496"/>
        <end position="512"/>
    </location>
</feature>
<reference evidence="19" key="2">
    <citation type="submission" date="2025-09" db="UniProtKB">
        <authorList>
            <consortium name="Ensembl"/>
        </authorList>
    </citation>
    <scope>IDENTIFICATION</scope>
</reference>
<dbReference type="SUPFAM" id="SSF47370">
    <property type="entry name" value="Bromodomain"/>
    <property type="match status" value="2"/>
</dbReference>
<accession>A0A8C5H9T1</accession>
<evidence type="ECO:0000256" key="2">
    <source>
        <dbReference type="ARBA" id="ARBA00004286"/>
    </source>
</evidence>
<organism evidence="19 20">
    <name type="scientific">Gouania willdenowi</name>
    <name type="common">Blunt-snouted clingfish</name>
    <name type="synonym">Lepadogaster willdenowi</name>
    <dbReference type="NCBI Taxonomy" id="441366"/>
    <lineage>
        <taxon>Eukaryota</taxon>
        <taxon>Metazoa</taxon>
        <taxon>Chordata</taxon>
        <taxon>Craniata</taxon>
        <taxon>Vertebrata</taxon>
        <taxon>Euteleostomi</taxon>
        <taxon>Actinopterygii</taxon>
        <taxon>Neopterygii</taxon>
        <taxon>Teleostei</taxon>
        <taxon>Neoteleostei</taxon>
        <taxon>Acanthomorphata</taxon>
        <taxon>Ovalentaria</taxon>
        <taxon>Blenniimorphae</taxon>
        <taxon>Blenniiformes</taxon>
        <taxon>Gobiesocoidei</taxon>
        <taxon>Gobiesocidae</taxon>
        <taxon>Gobiesocinae</taxon>
        <taxon>Gouania</taxon>
    </lineage>
</organism>
<keyword evidence="6" id="KW-0156">Chromatin regulator</keyword>
<dbReference type="InterPro" id="IPR038336">
    <property type="entry name" value="NET_sf"/>
</dbReference>
<feature type="compositionally biased region" description="Basic residues" evidence="16">
    <location>
        <begin position="465"/>
        <end position="476"/>
    </location>
</feature>
<dbReference type="GO" id="GO:0005634">
    <property type="term" value="C:nucleus"/>
    <property type="evidence" value="ECO:0007669"/>
    <property type="project" value="UniProtKB-SubCell"/>
</dbReference>
<evidence type="ECO:0000256" key="9">
    <source>
        <dbReference type="ARBA" id="ARBA00023117"/>
    </source>
</evidence>
<dbReference type="PANTHER" id="PTHR22880:SF240">
    <property type="entry name" value="BROMODOMAIN-CONTAINING PROTEIN 2"/>
    <property type="match status" value="1"/>
</dbReference>
<keyword evidence="10" id="KW-0804">Transcription</keyword>
<dbReference type="CDD" id="cd05497">
    <property type="entry name" value="Bromo_Brdt_I_like"/>
    <property type="match status" value="1"/>
</dbReference>
<dbReference type="Gene3D" id="1.20.920.10">
    <property type="entry name" value="Bromodomain-like"/>
    <property type="match status" value="2"/>
</dbReference>
<evidence type="ECO:0000256" key="3">
    <source>
        <dbReference type="ARBA" id="ARBA00022454"/>
    </source>
</evidence>
<evidence type="ECO:0000256" key="5">
    <source>
        <dbReference type="ARBA" id="ARBA00022737"/>
    </source>
</evidence>
<dbReference type="InterPro" id="IPR036427">
    <property type="entry name" value="Bromodomain-like_sf"/>
</dbReference>
<name>A0A8C5H9T1_GOUWI</name>
<evidence type="ECO:0000256" key="8">
    <source>
        <dbReference type="ARBA" id="ARBA00023015"/>
    </source>
</evidence>
<evidence type="ECO:0000313" key="20">
    <source>
        <dbReference type="Proteomes" id="UP000694680"/>
    </source>
</evidence>
<dbReference type="GO" id="GO:0006338">
    <property type="term" value="P:chromatin remodeling"/>
    <property type="evidence" value="ECO:0007669"/>
    <property type="project" value="TreeGrafter"/>
</dbReference>
<evidence type="ECO:0000256" key="4">
    <source>
        <dbReference type="ARBA" id="ARBA00022553"/>
    </source>
</evidence>
<dbReference type="PRINTS" id="PR00503">
    <property type="entry name" value="BROMODOMAIN"/>
</dbReference>
<dbReference type="Proteomes" id="UP000694680">
    <property type="component" value="Unassembled WGS sequence"/>
</dbReference>
<feature type="domain" description="NET" evidence="18">
    <location>
        <begin position="501"/>
        <end position="583"/>
    </location>
</feature>
<dbReference type="PROSITE" id="PS51525">
    <property type="entry name" value="NET"/>
    <property type="match status" value="1"/>
</dbReference>
<keyword evidence="5" id="KW-0677">Repeat</keyword>
<evidence type="ECO:0000256" key="10">
    <source>
        <dbReference type="ARBA" id="ARBA00023163"/>
    </source>
</evidence>